<protein>
    <recommendedName>
        <fullName evidence="3">Response regulatory domain-containing protein</fullName>
    </recommendedName>
</protein>
<evidence type="ECO:0000313" key="2">
    <source>
        <dbReference type="Proteomes" id="UP001171945"/>
    </source>
</evidence>
<evidence type="ECO:0000313" key="1">
    <source>
        <dbReference type="EMBL" id="MDM8562239.1"/>
    </source>
</evidence>
<comment type="caution">
    <text evidence="1">The sequence shown here is derived from an EMBL/GenBank/DDBJ whole genome shotgun (WGS) entry which is preliminary data.</text>
</comment>
<keyword evidence="2" id="KW-1185">Reference proteome</keyword>
<evidence type="ECO:0008006" key="3">
    <source>
        <dbReference type="Google" id="ProtNLM"/>
    </source>
</evidence>
<dbReference type="EMBL" id="JAUCGM010000094">
    <property type="protein sequence ID" value="MDM8562239.1"/>
    <property type="molecule type" value="Genomic_DNA"/>
</dbReference>
<name>A0ABT7VRE7_9GAMM</name>
<gene>
    <name evidence="1" type="ORF">QUF54_02680</name>
</gene>
<sequence length="366" mass="42131">MYQGIFIDAIEANKRFADLMSIKGPHGLRVTFQKPSELVTLAQEISATQPDLVALDYRLNDPRKKRPLGYKAGPLAQQLRDQALETVSQDFPIILVSHQDDIKAFFENVTAHNLFDRCFSKEELGNGGSQSLQILSLVKGYKHLIKNWNKPERWSIFFGLTDQERVRVGYQAIRELDKFKAPHQVARDILRYVIDRQGLLLDKDNVLAELGVAKEKRDVDALLEILKQEKLMYTGIFSEGWTRWWSHSLDDWEKNLCDEHLGNMTAKERVSCLNKKFGLKLSPAKSRWQGHTEAFFSFACDSCHQPTEEQYSVAAYDPLPLPYTFARAHYICWKCVETGEFKDNGLELDEGETFIVKKIQNGEIRK</sequence>
<dbReference type="Proteomes" id="UP001171945">
    <property type="component" value="Unassembled WGS sequence"/>
</dbReference>
<organism evidence="1 2">
    <name type="scientific">Candidatus Marithioploca araucensis</name>
    <dbReference type="NCBI Taxonomy" id="70273"/>
    <lineage>
        <taxon>Bacteria</taxon>
        <taxon>Pseudomonadati</taxon>
        <taxon>Pseudomonadota</taxon>
        <taxon>Gammaproteobacteria</taxon>
        <taxon>Thiotrichales</taxon>
        <taxon>Thiotrichaceae</taxon>
        <taxon>Candidatus Marithioploca</taxon>
    </lineage>
</organism>
<reference evidence="1" key="1">
    <citation type="submission" date="2023-06" db="EMBL/GenBank/DDBJ databases">
        <title>Uncultivated large filamentous bacteria from sulfidic sediments reveal new species and different genomic features in energy metabolism and defense.</title>
        <authorList>
            <person name="Fonseca A."/>
        </authorList>
    </citation>
    <scope>NUCLEOTIDE SEQUENCE</scope>
    <source>
        <strain evidence="1">HSG4</strain>
    </source>
</reference>
<accession>A0ABT7VRE7</accession>
<proteinExistence type="predicted"/>